<dbReference type="EC" id="3.1.-.-" evidence="6"/>
<dbReference type="RefSeq" id="WP_078931820.1">
    <property type="nucleotide sequence ID" value="NZ_CAMCOW010000105.1"/>
</dbReference>
<evidence type="ECO:0000256" key="2">
    <source>
        <dbReference type="ARBA" id="ARBA00022759"/>
    </source>
</evidence>
<dbReference type="SUPFAM" id="SSF52980">
    <property type="entry name" value="Restriction endonuclease-like"/>
    <property type="match status" value="1"/>
</dbReference>
<dbReference type="PIRSF" id="PIRSF018267">
    <property type="entry name" value="VSR_endonuc"/>
    <property type="match status" value="1"/>
</dbReference>
<sequence>MDILSAEQRSLNMAKIHSKDTKPEVFLRSALHKAGFRFRKNDKRYLGTPDIFLPHYNAVIFIHGCFWHGHKNCRLFRLPKTNVEFWKNKIERNIARDKKVISAYLDNCYRVAVVWECSITGKQKEQKLSKVTEEISLWLEEDLTENYREF</sequence>
<dbReference type="GO" id="GO:0006298">
    <property type="term" value="P:mismatch repair"/>
    <property type="evidence" value="ECO:0007669"/>
    <property type="project" value="UniProtKB-UniRule"/>
</dbReference>
<evidence type="ECO:0000313" key="7">
    <source>
        <dbReference type="EMBL" id="SKA06564.1"/>
    </source>
</evidence>
<dbReference type="GO" id="GO:0016787">
    <property type="term" value="F:hydrolase activity"/>
    <property type="evidence" value="ECO:0007669"/>
    <property type="project" value="UniProtKB-KW"/>
</dbReference>
<dbReference type="Gene3D" id="3.40.960.10">
    <property type="entry name" value="VSR Endonuclease"/>
    <property type="match status" value="1"/>
</dbReference>
<dbReference type="Proteomes" id="UP000190395">
    <property type="component" value="Unassembled WGS sequence"/>
</dbReference>
<dbReference type="OrthoDB" id="9801520at2"/>
<organism evidence="7 8">
    <name type="scientific">Treponema berlinense</name>
    <dbReference type="NCBI Taxonomy" id="225004"/>
    <lineage>
        <taxon>Bacteria</taxon>
        <taxon>Pseudomonadati</taxon>
        <taxon>Spirochaetota</taxon>
        <taxon>Spirochaetia</taxon>
        <taxon>Spirochaetales</taxon>
        <taxon>Treponemataceae</taxon>
        <taxon>Treponema</taxon>
    </lineage>
</organism>
<keyword evidence="2 6" id="KW-0255">Endonuclease</keyword>
<dbReference type="GO" id="GO:0004519">
    <property type="term" value="F:endonuclease activity"/>
    <property type="evidence" value="ECO:0007669"/>
    <property type="project" value="UniProtKB-KW"/>
</dbReference>
<evidence type="ECO:0000313" key="8">
    <source>
        <dbReference type="Proteomes" id="UP000190395"/>
    </source>
</evidence>
<keyword evidence="4 6" id="KW-0378">Hydrolase</keyword>
<evidence type="ECO:0000256" key="1">
    <source>
        <dbReference type="ARBA" id="ARBA00022722"/>
    </source>
</evidence>
<accession>A0A1T4QSA4</accession>
<name>A0A1T4QSA4_9SPIR</name>
<reference evidence="7 8" key="1">
    <citation type="submission" date="2017-02" db="EMBL/GenBank/DDBJ databases">
        <authorList>
            <person name="Peterson S.W."/>
        </authorList>
    </citation>
    <scope>NUCLEOTIDE SEQUENCE [LARGE SCALE GENOMIC DNA]</scope>
    <source>
        <strain evidence="7 8">ATCC BAA-909</strain>
    </source>
</reference>
<evidence type="ECO:0000256" key="5">
    <source>
        <dbReference type="ARBA" id="ARBA00023204"/>
    </source>
</evidence>
<protein>
    <recommendedName>
        <fullName evidence="6">Very short patch repair endonuclease</fullName>
        <ecNumber evidence="6">3.1.-.-</ecNumber>
    </recommendedName>
</protein>
<keyword evidence="5 6" id="KW-0234">DNA repair</keyword>
<keyword evidence="8" id="KW-1185">Reference proteome</keyword>
<gene>
    <name evidence="7" type="ORF">SAMN02745152_02087</name>
</gene>
<evidence type="ECO:0000256" key="4">
    <source>
        <dbReference type="ARBA" id="ARBA00022801"/>
    </source>
</evidence>
<evidence type="ECO:0000256" key="6">
    <source>
        <dbReference type="PIRNR" id="PIRNR018267"/>
    </source>
</evidence>
<comment type="function">
    <text evidence="6">May nick specific sequences that contain T:G mispairs resulting from m5C-deamination.</text>
</comment>
<keyword evidence="3 6" id="KW-0227">DNA damage</keyword>
<keyword evidence="1 6" id="KW-0540">Nuclease</keyword>
<dbReference type="CDD" id="cd00221">
    <property type="entry name" value="Vsr"/>
    <property type="match status" value="1"/>
</dbReference>
<comment type="similarity">
    <text evidence="6">Belongs to the vsr family.</text>
</comment>
<dbReference type="GeneID" id="303368300"/>
<dbReference type="NCBIfam" id="TIGR00632">
    <property type="entry name" value="vsr"/>
    <property type="match status" value="1"/>
</dbReference>
<dbReference type="EMBL" id="FUXC01000017">
    <property type="protein sequence ID" value="SKA06564.1"/>
    <property type="molecule type" value="Genomic_DNA"/>
</dbReference>
<dbReference type="STRING" id="225004.SAMN02745152_02087"/>
<dbReference type="AlphaFoldDB" id="A0A1T4QSA4"/>
<dbReference type="Pfam" id="PF03852">
    <property type="entry name" value="Vsr"/>
    <property type="match status" value="1"/>
</dbReference>
<proteinExistence type="inferred from homology"/>
<dbReference type="InterPro" id="IPR004603">
    <property type="entry name" value="DNA_mismatch_endonuc_vsr"/>
</dbReference>
<evidence type="ECO:0000256" key="3">
    <source>
        <dbReference type="ARBA" id="ARBA00022763"/>
    </source>
</evidence>
<dbReference type="InterPro" id="IPR011335">
    <property type="entry name" value="Restrct_endonuc-II-like"/>
</dbReference>